<dbReference type="AlphaFoldDB" id="A0A3E1NEW3"/>
<comment type="caution">
    <text evidence="1">The sequence shown here is derived from an EMBL/GenBank/DDBJ whole genome shotgun (WGS) entry which is preliminary data.</text>
</comment>
<sequence>MVQQNSSMNIGEIKQQLAKKTVEFRTGGFKPGDAATESWIGNVYLYKEAEEIPLNSEGDVMYPLLQLHVASLPYIPEALKNTAVITVFVGYDEPIDSHTPQGDGWVLREYTAADQLVVKRWVHPEPLFKTYPLKPGNAEDDFPVWDDPAFPSAIITAIETLEEKEEISNYYDAVNLHYHHKLGGYPSFQQAHNGFDEGFEFMFQIAPDDKAGWPIEDDNNLYFTKNAQTGEWKVYAEYD</sequence>
<reference evidence="1 2" key="1">
    <citation type="submission" date="2018-08" db="EMBL/GenBank/DDBJ databases">
        <title>Chitinophagaceae sp. K23C18032701, a novel bacterium isolated from forest soil.</title>
        <authorList>
            <person name="Wang C."/>
        </authorList>
    </citation>
    <scope>NUCLEOTIDE SEQUENCE [LARGE SCALE GENOMIC DNA]</scope>
    <source>
        <strain evidence="1 2">K23C18032701</strain>
    </source>
</reference>
<organism evidence="1 2">
    <name type="scientific">Deminuibacter soli</name>
    <dbReference type="NCBI Taxonomy" id="2291815"/>
    <lineage>
        <taxon>Bacteria</taxon>
        <taxon>Pseudomonadati</taxon>
        <taxon>Bacteroidota</taxon>
        <taxon>Chitinophagia</taxon>
        <taxon>Chitinophagales</taxon>
        <taxon>Chitinophagaceae</taxon>
        <taxon>Deminuibacter</taxon>
    </lineage>
</organism>
<dbReference type="EMBL" id="QTJU01000009">
    <property type="protein sequence ID" value="RFM26519.1"/>
    <property type="molecule type" value="Genomic_DNA"/>
</dbReference>
<dbReference type="Gene3D" id="2.30.320.10">
    <property type="entry name" value="YwqG-like"/>
    <property type="match status" value="1"/>
</dbReference>
<dbReference type="Proteomes" id="UP000261284">
    <property type="component" value="Unassembled WGS sequence"/>
</dbReference>
<accession>A0A3E1NEW3</accession>
<protein>
    <submittedName>
        <fullName evidence="1">DUF1963 domain-containing protein</fullName>
    </submittedName>
</protein>
<dbReference type="InterPro" id="IPR035948">
    <property type="entry name" value="YwqG-like_sf"/>
</dbReference>
<proteinExistence type="predicted"/>
<gene>
    <name evidence="1" type="ORF">DXN05_20080</name>
</gene>
<name>A0A3E1NEW3_9BACT</name>
<dbReference type="SUPFAM" id="SSF103032">
    <property type="entry name" value="Hypothetical protein YwqG"/>
    <property type="match status" value="1"/>
</dbReference>
<evidence type="ECO:0000313" key="2">
    <source>
        <dbReference type="Proteomes" id="UP000261284"/>
    </source>
</evidence>
<dbReference type="InterPro" id="IPR015315">
    <property type="entry name" value="DUF1963"/>
</dbReference>
<evidence type="ECO:0000313" key="1">
    <source>
        <dbReference type="EMBL" id="RFM26519.1"/>
    </source>
</evidence>
<dbReference type="Pfam" id="PF09234">
    <property type="entry name" value="DUF1963"/>
    <property type="match status" value="1"/>
</dbReference>
<keyword evidence="2" id="KW-1185">Reference proteome</keyword>